<dbReference type="InterPro" id="IPR017766">
    <property type="entry name" value="Sphingomyelinase/PLipase_C"/>
</dbReference>
<dbReference type="CDD" id="cd09078">
    <property type="entry name" value="nSMase"/>
    <property type="match status" value="1"/>
</dbReference>
<evidence type="ECO:0000313" key="7">
    <source>
        <dbReference type="Proteomes" id="UP001189429"/>
    </source>
</evidence>
<organism evidence="6 7">
    <name type="scientific">Prorocentrum cordatum</name>
    <dbReference type="NCBI Taxonomy" id="2364126"/>
    <lineage>
        <taxon>Eukaryota</taxon>
        <taxon>Sar</taxon>
        <taxon>Alveolata</taxon>
        <taxon>Dinophyceae</taxon>
        <taxon>Prorocentrales</taxon>
        <taxon>Prorocentraceae</taxon>
        <taxon>Prorocentrum</taxon>
    </lineage>
</organism>
<dbReference type="EC" id="3.1.4.12" evidence="2"/>
<name>A0ABN9X5Q3_9DINO</name>
<dbReference type="PANTHER" id="PTHR16320:SF1">
    <property type="entry name" value="SPHINGOMYELINASE DDB_G0288017"/>
    <property type="match status" value="1"/>
</dbReference>
<dbReference type="Gene3D" id="3.60.10.10">
    <property type="entry name" value="Endonuclease/exonuclease/phosphatase"/>
    <property type="match status" value="1"/>
</dbReference>
<evidence type="ECO:0000256" key="2">
    <source>
        <dbReference type="ARBA" id="ARBA00012369"/>
    </source>
</evidence>
<reference evidence="6" key="1">
    <citation type="submission" date="2023-10" db="EMBL/GenBank/DDBJ databases">
        <authorList>
            <person name="Chen Y."/>
            <person name="Shah S."/>
            <person name="Dougan E. K."/>
            <person name="Thang M."/>
            <person name="Chan C."/>
        </authorList>
    </citation>
    <scope>NUCLEOTIDE SEQUENCE [LARGE SCALE GENOMIC DNA]</scope>
</reference>
<dbReference type="PANTHER" id="PTHR16320">
    <property type="entry name" value="SPHINGOMYELINASE FAMILY MEMBER"/>
    <property type="match status" value="1"/>
</dbReference>
<comment type="similarity">
    <text evidence="1">Belongs to the neutral sphingomyelinase family.</text>
</comment>
<keyword evidence="3" id="KW-0378">Hydrolase</keyword>
<evidence type="ECO:0000256" key="3">
    <source>
        <dbReference type="ARBA" id="ARBA00022801"/>
    </source>
</evidence>
<protein>
    <recommendedName>
        <fullName evidence="2">sphingomyelin phosphodiesterase</fullName>
        <ecNumber evidence="2">3.1.4.12</ecNumber>
    </recommendedName>
</protein>
<evidence type="ECO:0000259" key="5">
    <source>
        <dbReference type="Pfam" id="PF03372"/>
    </source>
</evidence>
<evidence type="ECO:0000256" key="4">
    <source>
        <dbReference type="SAM" id="MobiDB-lite"/>
    </source>
</evidence>
<dbReference type="InterPro" id="IPR036691">
    <property type="entry name" value="Endo/exonu/phosph_ase_sf"/>
</dbReference>
<dbReference type="EMBL" id="CAUYUJ010019749">
    <property type="protein sequence ID" value="CAK0893429.1"/>
    <property type="molecule type" value="Genomic_DNA"/>
</dbReference>
<comment type="caution">
    <text evidence="6">The sequence shown here is derived from an EMBL/GenBank/DDBJ whole genome shotgun (WGS) entry which is preliminary data.</text>
</comment>
<sequence length="484" mass="53997">MEQKKHDLEEGILCMKLEVQTALATSQPMLIDRVVEVLGANLQFRRRCQLLGQSLEYAISSARMVLRSLGERPDIAPLDAKGGGVAKRWRVEFDEMRQTNHAMIGALRHPDATMALPGTALEEQIDHNWPIWRAPRVHTEYLRHARGALPTCKERARELLEAQLPALLECKLAIQQCAAVGAGVPDAELVGRSLASAQAAQAEAREFLTSNEVDVSDIVPTKFVEEMLPHPAAFQKYKSPEAVGGDHYLPVLRLLTYNIFIRAPAPQFTHNTDDDRKDERLSRFVEHLSRYDVVCLQEAFGSFSHRIDWLVGAAREQGFHEFHRSTTNVWPRYFIDGGLMIMSRLPIVARSATTFEPGTYIDRLTAKGALHAKVRCGTAGPFLHVCTTHLQSTYNEETFRQSSRVRRSQIGQLVHFLRQAAPPGWEMQRELRAPSRDLADSFAQPFAEEPKEANGEPCSPGSAISGPRAGRVAPAAATPPELHK</sequence>
<dbReference type="Proteomes" id="UP001189429">
    <property type="component" value="Unassembled WGS sequence"/>
</dbReference>
<dbReference type="InterPro" id="IPR005135">
    <property type="entry name" value="Endo/exonuclease/phosphatase"/>
</dbReference>
<dbReference type="InterPro" id="IPR038772">
    <property type="entry name" value="Sph/SMPD2-like"/>
</dbReference>
<feature type="region of interest" description="Disordered" evidence="4">
    <location>
        <begin position="436"/>
        <end position="484"/>
    </location>
</feature>
<feature type="domain" description="Endonuclease/exonuclease/phosphatase" evidence="5">
    <location>
        <begin position="255"/>
        <end position="395"/>
    </location>
</feature>
<accession>A0ABN9X5Q3</accession>
<feature type="compositionally biased region" description="Low complexity" evidence="4">
    <location>
        <begin position="466"/>
        <end position="484"/>
    </location>
</feature>
<evidence type="ECO:0000313" key="6">
    <source>
        <dbReference type="EMBL" id="CAK0893429.1"/>
    </source>
</evidence>
<gene>
    <name evidence="6" type="ORF">PCOR1329_LOCUS72763</name>
</gene>
<dbReference type="SUPFAM" id="SSF56219">
    <property type="entry name" value="DNase I-like"/>
    <property type="match status" value="1"/>
</dbReference>
<proteinExistence type="inferred from homology"/>
<keyword evidence="7" id="KW-1185">Reference proteome</keyword>
<evidence type="ECO:0000256" key="1">
    <source>
        <dbReference type="ARBA" id="ARBA00006335"/>
    </source>
</evidence>
<dbReference type="Pfam" id="PF03372">
    <property type="entry name" value="Exo_endo_phos"/>
    <property type="match status" value="1"/>
</dbReference>